<feature type="transmembrane region" description="Helical" evidence="1">
    <location>
        <begin position="352"/>
        <end position="371"/>
    </location>
</feature>
<reference evidence="3" key="1">
    <citation type="submission" date="2020-05" db="UniProtKB">
        <authorList>
            <consortium name="EnsemblMetazoa"/>
        </authorList>
    </citation>
    <scope>IDENTIFICATION</scope>
    <source>
        <strain evidence="3">Aabys</strain>
    </source>
</reference>
<evidence type="ECO:0000259" key="2">
    <source>
        <dbReference type="Pfam" id="PF16013"/>
    </source>
</evidence>
<dbReference type="Pfam" id="PF16013">
    <property type="entry name" value="DUF4781"/>
    <property type="match status" value="1"/>
</dbReference>
<keyword evidence="1" id="KW-0472">Membrane</keyword>
<dbReference type="VEuPathDB" id="VectorBase:MDOMA2_009122"/>
<evidence type="ECO:0000313" key="3">
    <source>
        <dbReference type="EnsemblMetazoa" id="MDOA005608-PA"/>
    </source>
</evidence>
<dbReference type="STRING" id="7370.A0A1I8MJM7"/>
<dbReference type="EnsemblMetazoa" id="MDOA005608-RA">
    <property type="protein sequence ID" value="MDOA005608-PA"/>
    <property type="gene ID" value="MDOA005608"/>
</dbReference>
<dbReference type="OrthoDB" id="6512497at2759"/>
<feature type="transmembrane region" description="Helical" evidence="1">
    <location>
        <begin position="311"/>
        <end position="331"/>
    </location>
</feature>
<feature type="transmembrane region" description="Helical" evidence="1">
    <location>
        <begin position="285"/>
        <end position="305"/>
    </location>
</feature>
<dbReference type="AlphaFoldDB" id="A0A1I8MJM7"/>
<keyword evidence="1" id="KW-0812">Transmembrane</keyword>
<dbReference type="PANTHER" id="PTHR21115:SF0">
    <property type="entry name" value="GH06117P-RELATED"/>
    <property type="match status" value="1"/>
</dbReference>
<name>A0A1I8MJM7_MUSDO</name>
<dbReference type="PANTHER" id="PTHR21115">
    <property type="entry name" value="GH06117P-RELATED"/>
    <property type="match status" value="1"/>
</dbReference>
<dbReference type="InterPro" id="IPR031962">
    <property type="entry name" value="DUF4781"/>
</dbReference>
<proteinExistence type="predicted"/>
<dbReference type="VEuPathDB" id="VectorBase:MDOA005608"/>
<evidence type="ECO:0000256" key="1">
    <source>
        <dbReference type="SAM" id="Phobius"/>
    </source>
</evidence>
<feature type="domain" description="DUF4781" evidence="2">
    <location>
        <begin position="198"/>
        <end position="497"/>
    </location>
</feature>
<dbReference type="eggNOG" id="ENOG502S29Y">
    <property type="taxonomic scope" value="Eukaryota"/>
</dbReference>
<organism evidence="3">
    <name type="scientific">Musca domestica</name>
    <name type="common">House fly</name>
    <dbReference type="NCBI Taxonomy" id="7370"/>
    <lineage>
        <taxon>Eukaryota</taxon>
        <taxon>Metazoa</taxon>
        <taxon>Ecdysozoa</taxon>
        <taxon>Arthropoda</taxon>
        <taxon>Hexapoda</taxon>
        <taxon>Insecta</taxon>
        <taxon>Pterygota</taxon>
        <taxon>Neoptera</taxon>
        <taxon>Endopterygota</taxon>
        <taxon>Diptera</taxon>
        <taxon>Brachycera</taxon>
        <taxon>Muscomorpha</taxon>
        <taxon>Muscoidea</taxon>
        <taxon>Muscidae</taxon>
        <taxon>Musca</taxon>
    </lineage>
</organism>
<keyword evidence="1" id="KW-1133">Transmembrane helix</keyword>
<protein>
    <recommendedName>
        <fullName evidence="2">DUF4781 domain-containing protein</fullName>
    </recommendedName>
</protein>
<sequence>MSKKDKQKLQDELREQIGSDEYPLVKNTKIYDLTEEQLVTMLTERKIAVEYPIDRVLCEALLKASVNGDTVVLVELVKIDSLTYSQLEEAIKKVTKPRKTIREIQQELAKNCGYGDDVIWDQLSKKDSKIMQSKIKQLIPDQETGQKGIEKMRENIFESVWAQRKYTNGNSCTYIFYVMVTEETDFNIAPDSTKYSCHPIFRCKKCDANNDSSKCCMIYVDETGRVYPNWKSFVEENVLPAGTMILPRRGVYNFDKNDDVILDVYCTPNGTPGAKLMNAAQTSSAVLGVGAACVPIAAALTLPVAAPVMAAAGLVGLGVGAFSTITSALNLHDRKKHEQSINITDSQARASYLGIAGGVLGMAAAGATRFLNSMAVAGKATAGIEVVVNGINISTILVSGTGLANGVLDIIFKYRDDDTLSALDVLQLSASLVIFTHSVCNFQLASTIANEARTNSIKSYRETLSNRQRRIFDKMSKETIRIRGDTQGKMDIIRNINKIPDRQYLNDLFKVNKKLNEAKVRPAFSASDEGVVLNNEMSVNTAALRQNINLLEQVSQPIPATHTDGNNTASTGPARLLFSGTGRINPDGFLNLEETLNDREISGSSGRTMDVLRGLSVMLPSGIIVELIAFGEGFLKQITDGEKFQDVIETMASKLPEKVVIFVFELTQHFMEVMMREIASVLHFYISTESVLYRILKYILTRLEFFTYDYIVTKRQEILLYLREHYLSLNSNNNQATSTKCSECHGWYYICQL</sequence>
<accession>A0A1I8MJM7</accession>
<dbReference type="KEGG" id="mde:101900502"/>
<dbReference type="RefSeq" id="XP_005185923.2">
    <property type="nucleotide sequence ID" value="XM_005185866.4"/>
</dbReference>
<gene>
    <name evidence="3" type="primary">101900502</name>
</gene>